<protein>
    <submittedName>
        <fullName evidence="4">AAA family ATPase</fullName>
    </submittedName>
</protein>
<dbReference type="InterPro" id="IPR000642">
    <property type="entry name" value="Peptidase_M41"/>
</dbReference>
<dbReference type="Gene3D" id="1.10.8.60">
    <property type="match status" value="1"/>
</dbReference>
<evidence type="ECO:0000313" key="4">
    <source>
        <dbReference type="EMBL" id="QFU16926.1"/>
    </source>
</evidence>
<reference evidence="4 5" key="1">
    <citation type="submission" date="2019-10" db="EMBL/GenBank/DDBJ databases">
        <title>Isolation, Identification of Microvirga thermotolerans HR1, a novel thermophilic bacterium and Comparative Genomics of the genus Microvirga.</title>
        <authorList>
            <person name="Li J."/>
            <person name="Zhang W."/>
            <person name="Lin M."/>
            <person name="Wang J."/>
        </authorList>
    </citation>
    <scope>NUCLEOTIDE SEQUENCE [LARGE SCALE GENOMIC DNA]</scope>
    <source>
        <strain evidence="4 5">HR1</strain>
    </source>
</reference>
<dbReference type="GO" id="GO:0004176">
    <property type="term" value="F:ATP-dependent peptidase activity"/>
    <property type="evidence" value="ECO:0007669"/>
    <property type="project" value="InterPro"/>
</dbReference>
<dbReference type="SMART" id="SM00382">
    <property type="entry name" value="AAA"/>
    <property type="match status" value="1"/>
</dbReference>
<dbReference type="PANTHER" id="PTHR23076">
    <property type="entry name" value="METALLOPROTEASE M41 FTSH"/>
    <property type="match status" value="1"/>
</dbReference>
<gene>
    <name evidence="4" type="ORF">GDR74_12225</name>
</gene>
<dbReference type="RefSeq" id="WP_152586562.1">
    <property type="nucleotide sequence ID" value="NZ_CP045423.1"/>
</dbReference>
<dbReference type="InterPro" id="IPR003593">
    <property type="entry name" value="AAA+_ATPase"/>
</dbReference>
<feature type="compositionally biased region" description="Basic residues" evidence="2">
    <location>
        <begin position="1"/>
        <end position="10"/>
    </location>
</feature>
<dbReference type="InterPro" id="IPR003959">
    <property type="entry name" value="ATPase_AAA_core"/>
</dbReference>
<keyword evidence="1" id="KW-0547">Nucleotide-binding</keyword>
<dbReference type="AlphaFoldDB" id="A0A5P9JZ63"/>
<evidence type="ECO:0000259" key="3">
    <source>
        <dbReference type="SMART" id="SM00382"/>
    </source>
</evidence>
<evidence type="ECO:0000256" key="1">
    <source>
        <dbReference type="RuleBase" id="RU003651"/>
    </source>
</evidence>
<dbReference type="InterPro" id="IPR037219">
    <property type="entry name" value="Peptidase_M41-like"/>
</dbReference>
<dbReference type="PROSITE" id="PS00674">
    <property type="entry name" value="AAA"/>
    <property type="match status" value="1"/>
</dbReference>
<dbReference type="KEGG" id="mico:GDR74_12225"/>
<comment type="similarity">
    <text evidence="1">Belongs to the AAA ATPase family.</text>
</comment>
<name>A0A5P9JZ63_9HYPH</name>
<evidence type="ECO:0000313" key="5">
    <source>
        <dbReference type="Proteomes" id="UP000325614"/>
    </source>
</evidence>
<proteinExistence type="inferred from homology"/>
<dbReference type="Pfam" id="PF00004">
    <property type="entry name" value="AAA"/>
    <property type="match status" value="1"/>
</dbReference>
<dbReference type="GO" id="GO:0006508">
    <property type="term" value="P:proteolysis"/>
    <property type="evidence" value="ECO:0007669"/>
    <property type="project" value="InterPro"/>
</dbReference>
<accession>A0A5P9JZ63</accession>
<keyword evidence="1" id="KW-0067">ATP-binding</keyword>
<dbReference type="CDD" id="cd19481">
    <property type="entry name" value="RecA-like_protease"/>
    <property type="match status" value="1"/>
</dbReference>
<dbReference type="GO" id="GO:0005886">
    <property type="term" value="C:plasma membrane"/>
    <property type="evidence" value="ECO:0007669"/>
    <property type="project" value="TreeGrafter"/>
</dbReference>
<dbReference type="Pfam" id="PF01434">
    <property type="entry name" value="Peptidase_M41"/>
    <property type="match status" value="1"/>
</dbReference>
<dbReference type="Gene3D" id="3.40.50.300">
    <property type="entry name" value="P-loop containing nucleotide triphosphate hydrolases"/>
    <property type="match status" value="1"/>
</dbReference>
<dbReference type="SUPFAM" id="SSF52540">
    <property type="entry name" value="P-loop containing nucleoside triphosphate hydrolases"/>
    <property type="match status" value="1"/>
</dbReference>
<dbReference type="Proteomes" id="UP000325614">
    <property type="component" value="Chromosome"/>
</dbReference>
<sequence>MAIRPSLKKGPRSEPQGDDASADEAAPAGRPRQRDRLDVISDPIGAAASDRWHPVGRPNLTFMIGEDPEDWFAPIDRLIKEYDGIQPEADLRFADLHGLGPAKAWAEGLVRDLRDYSAGRIALTDLDRGCLLAGPPGTGKTTLARVLAREAEVNLIATSAATWLSHSHLGEVIQAVRLDFAAARERAPCVLFIDEVDGLSDRTVVEPRYRSYWTSFIGCVLEEMDGLRSQPGVVVIGATNFLKAVDPALLRSGRLERVIHVPVPSTEELARILWQKLASDLPGADLMPLAVLGLGGTGADAERWVRGARRRARHAGRRLTFDDLMAEIAGRVDAVSTELLRRCAVHEAGHAIAAVASGEAVSVEISIVGQGRHAGTTRVAGGPEQPMTPEIARQILVYLLAGRAAEEVVLGGVSAGAGGAEESDLAVATRLAVRMLTAYGLAGPAPLVYLGANLPASHLPPHLLAEVRHELNAAYKEATALIRAHQAAVEQLAAYLADRLAASDAAIRAIFEAHSSTRGFPAGADTRH</sequence>
<feature type="domain" description="AAA+ ATPase" evidence="3">
    <location>
        <begin position="126"/>
        <end position="265"/>
    </location>
</feature>
<dbReference type="GO" id="GO:0030163">
    <property type="term" value="P:protein catabolic process"/>
    <property type="evidence" value="ECO:0007669"/>
    <property type="project" value="TreeGrafter"/>
</dbReference>
<dbReference type="SUPFAM" id="SSF140990">
    <property type="entry name" value="FtsH protease domain-like"/>
    <property type="match status" value="1"/>
</dbReference>
<dbReference type="InterPro" id="IPR003960">
    <property type="entry name" value="ATPase_AAA_CS"/>
</dbReference>
<dbReference type="InterPro" id="IPR027417">
    <property type="entry name" value="P-loop_NTPase"/>
</dbReference>
<dbReference type="PANTHER" id="PTHR23076:SF97">
    <property type="entry name" value="ATP-DEPENDENT ZINC METALLOPROTEASE YME1L1"/>
    <property type="match status" value="1"/>
</dbReference>
<evidence type="ECO:0000256" key="2">
    <source>
        <dbReference type="SAM" id="MobiDB-lite"/>
    </source>
</evidence>
<organism evidence="4 5">
    <name type="scientific">Microvirga thermotolerans</name>
    <dbReference type="NCBI Taxonomy" id="2651334"/>
    <lineage>
        <taxon>Bacteria</taxon>
        <taxon>Pseudomonadati</taxon>
        <taxon>Pseudomonadota</taxon>
        <taxon>Alphaproteobacteria</taxon>
        <taxon>Hyphomicrobiales</taxon>
        <taxon>Methylobacteriaceae</taxon>
        <taxon>Microvirga</taxon>
    </lineage>
</organism>
<keyword evidence="5" id="KW-1185">Reference proteome</keyword>
<feature type="region of interest" description="Disordered" evidence="2">
    <location>
        <begin position="1"/>
        <end position="37"/>
    </location>
</feature>
<dbReference type="GO" id="GO:0016887">
    <property type="term" value="F:ATP hydrolysis activity"/>
    <property type="evidence" value="ECO:0007669"/>
    <property type="project" value="InterPro"/>
</dbReference>
<dbReference type="Gene3D" id="1.20.58.760">
    <property type="entry name" value="Peptidase M41"/>
    <property type="match status" value="1"/>
</dbReference>
<dbReference type="GO" id="GO:0005524">
    <property type="term" value="F:ATP binding"/>
    <property type="evidence" value="ECO:0007669"/>
    <property type="project" value="UniProtKB-KW"/>
</dbReference>
<dbReference type="GO" id="GO:0004222">
    <property type="term" value="F:metalloendopeptidase activity"/>
    <property type="evidence" value="ECO:0007669"/>
    <property type="project" value="InterPro"/>
</dbReference>
<dbReference type="EMBL" id="CP045423">
    <property type="protein sequence ID" value="QFU16926.1"/>
    <property type="molecule type" value="Genomic_DNA"/>
</dbReference>